<feature type="domain" description="AN1-type" evidence="6">
    <location>
        <begin position="120"/>
        <end position="169"/>
    </location>
</feature>
<feature type="domain" description="Ubiquitin-like" evidence="5">
    <location>
        <begin position="1"/>
        <end position="78"/>
    </location>
</feature>
<dbReference type="PANTHER" id="PTHR14677:SF20">
    <property type="entry name" value="ZINC FINGER AN1-TYPE CONTAINING 2A-RELATED"/>
    <property type="match status" value="1"/>
</dbReference>
<dbReference type="InterPro" id="IPR035896">
    <property type="entry name" value="AN1-like_Znf"/>
</dbReference>
<gene>
    <name evidence="7" type="ORF">LELG_00728</name>
</gene>
<dbReference type="EMBL" id="CH981524">
    <property type="protein sequence ID" value="EDK42550.1"/>
    <property type="molecule type" value="Genomic_DNA"/>
</dbReference>
<dbReference type="GO" id="GO:0005737">
    <property type="term" value="C:cytoplasm"/>
    <property type="evidence" value="ECO:0007669"/>
    <property type="project" value="TreeGrafter"/>
</dbReference>
<keyword evidence="1" id="KW-0479">Metal-binding</keyword>
<dbReference type="PROSITE" id="PS50053">
    <property type="entry name" value="UBIQUITIN_2"/>
    <property type="match status" value="1"/>
</dbReference>
<evidence type="ECO:0000256" key="3">
    <source>
        <dbReference type="ARBA" id="ARBA00022833"/>
    </source>
</evidence>
<dbReference type="GO" id="GO:0008270">
    <property type="term" value="F:zinc ion binding"/>
    <property type="evidence" value="ECO:0007669"/>
    <property type="project" value="UniProtKB-KW"/>
</dbReference>
<evidence type="ECO:0000256" key="1">
    <source>
        <dbReference type="ARBA" id="ARBA00022723"/>
    </source>
</evidence>
<dbReference type="InterPro" id="IPR029071">
    <property type="entry name" value="Ubiquitin-like_domsf"/>
</dbReference>
<dbReference type="eggNOG" id="ENOG502SA79">
    <property type="taxonomic scope" value="Eukaryota"/>
</dbReference>
<dbReference type="PANTHER" id="PTHR14677">
    <property type="entry name" value="ARSENITE INDUCUBLE RNA ASSOCIATED PROTEIN AIP-1-RELATED"/>
    <property type="match status" value="1"/>
</dbReference>
<dbReference type="InParanoid" id="A5DTP2"/>
<dbReference type="OrthoDB" id="428577at2759"/>
<dbReference type="Pfam" id="PF01428">
    <property type="entry name" value="zf-AN1"/>
    <property type="match status" value="1"/>
</dbReference>
<dbReference type="SUPFAM" id="SSF118310">
    <property type="entry name" value="AN1-like Zinc finger"/>
    <property type="match status" value="1"/>
</dbReference>
<protein>
    <submittedName>
        <fullName evidence="7">Uncharacterized protein</fullName>
    </submittedName>
</protein>
<dbReference type="SMART" id="SM00154">
    <property type="entry name" value="ZnF_AN1"/>
    <property type="match status" value="1"/>
</dbReference>
<dbReference type="Gene3D" id="4.10.1110.10">
    <property type="entry name" value="AN1-like Zinc finger"/>
    <property type="match status" value="1"/>
</dbReference>
<dbReference type="AlphaFoldDB" id="A5DTP2"/>
<evidence type="ECO:0000313" key="8">
    <source>
        <dbReference type="Proteomes" id="UP000001996"/>
    </source>
</evidence>
<name>A5DTP2_LODEL</name>
<dbReference type="InterPro" id="IPR000626">
    <property type="entry name" value="Ubiquitin-like_dom"/>
</dbReference>
<dbReference type="Gene3D" id="3.10.20.90">
    <property type="entry name" value="Phosphatidylinositol 3-kinase Catalytic Subunit, Chain A, domain 1"/>
    <property type="match status" value="1"/>
</dbReference>
<keyword evidence="2 4" id="KW-0863">Zinc-finger</keyword>
<dbReference type="HOGENOM" id="CLU_010412_4_1_1"/>
<organism evidence="7 8">
    <name type="scientific">Lodderomyces elongisporus (strain ATCC 11503 / CBS 2605 / JCM 1781 / NBRC 1676 / NRRL YB-4239)</name>
    <name type="common">Yeast</name>
    <name type="synonym">Saccharomyces elongisporus</name>
    <dbReference type="NCBI Taxonomy" id="379508"/>
    <lineage>
        <taxon>Eukaryota</taxon>
        <taxon>Fungi</taxon>
        <taxon>Dikarya</taxon>
        <taxon>Ascomycota</taxon>
        <taxon>Saccharomycotina</taxon>
        <taxon>Pichiomycetes</taxon>
        <taxon>Debaryomycetaceae</taxon>
        <taxon>Candida/Lodderomyces clade</taxon>
        <taxon>Lodderomyces</taxon>
    </lineage>
</organism>
<evidence type="ECO:0000256" key="2">
    <source>
        <dbReference type="ARBA" id="ARBA00022771"/>
    </source>
</evidence>
<dbReference type="PROSITE" id="PS51039">
    <property type="entry name" value="ZF_AN1"/>
    <property type="match status" value="1"/>
</dbReference>
<dbReference type="CDD" id="cd17039">
    <property type="entry name" value="Ubl_ubiquitin_like"/>
    <property type="match status" value="1"/>
</dbReference>
<dbReference type="OMA" id="FCKDNAH"/>
<evidence type="ECO:0000259" key="6">
    <source>
        <dbReference type="PROSITE" id="PS51039"/>
    </source>
</evidence>
<evidence type="ECO:0000259" key="5">
    <source>
        <dbReference type="PROSITE" id="PS50053"/>
    </source>
</evidence>
<evidence type="ECO:0000313" key="7">
    <source>
        <dbReference type="EMBL" id="EDK42550.1"/>
    </source>
</evidence>
<reference evidence="7 8" key="1">
    <citation type="journal article" date="2009" name="Nature">
        <title>Evolution of pathogenicity and sexual reproduction in eight Candida genomes.</title>
        <authorList>
            <person name="Butler G."/>
            <person name="Rasmussen M.D."/>
            <person name="Lin M.F."/>
            <person name="Santos M.A."/>
            <person name="Sakthikumar S."/>
            <person name="Munro C.A."/>
            <person name="Rheinbay E."/>
            <person name="Grabherr M."/>
            <person name="Forche A."/>
            <person name="Reedy J.L."/>
            <person name="Agrafioti I."/>
            <person name="Arnaud M.B."/>
            <person name="Bates S."/>
            <person name="Brown A.J."/>
            <person name="Brunke S."/>
            <person name="Costanzo M.C."/>
            <person name="Fitzpatrick D.A."/>
            <person name="de Groot P.W."/>
            <person name="Harris D."/>
            <person name="Hoyer L.L."/>
            <person name="Hube B."/>
            <person name="Klis F.M."/>
            <person name="Kodira C."/>
            <person name="Lennard N."/>
            <person name="Logue M.E."/>
            <person name="Martin R."/>
            <person name="Neiman A.M."/>
            <person name="Nikolaou E."/>
            <person name="Quail M.A."/>
            <person name="Quinn J."/>
            <person name="Santos M.C."/>
            <person name="Schmitzberger F.F."/>
            <person name="Sherlock G."/>
            <person name="Shah P."/>
            <person name="Silverstein K.A."/>
            <person name="Skrzypek M.S."/>
            <person name="Soll D."/>
            <person name="Staggs R."/>
            <person name="Stansfield I."/>
            <person name="Stumpf M.P."/>
            <person name="Sudbery P.E."/>
            <person name="Srikantha T."/>
            <person name="Zeng Q."/>
            <person name="Berman J."/>
            <person name="Berriman M."/>
            <person name="Heitman J."/>
            <person name="Gow N.A."/>
            <person name="Lorenz M.C."/>
            <person name="Birren B.W."/>
            <person name="Kellis M."/>
            <person name="Cuomo C.A."/>
        </authorList>
    </citation>
    <scope>NUCLEOTIDE SEQUENCE [LARGE SCALE GENOMIC DNA]</scope>
    <source>
        <strain evidence="8">ATCC 11503 / BCRC 21390 / CBS 2605 / JCM 1781 / NBRC 1676 / NRRL YB-4239</strain>
    </source>
</reference>
<dbReference type="KEGG" id="lel:PVL30_000703"/>
<dbReference type="Proteomes" id="UP000001996">
    <property type="component" value="Unassembled WGS sequence"/>
</dbReference>
<keyword evidence="3" id="KW-0862">Zinc</keyword>
<sequence>MKVTIRLSTESSFQITIPDNSTVADLRSSVKVGSPNPIAKDFKLIYNGAKLQPLDKLLSSFGMTPDKDIINVILMSNGHDTPPISPQASSENLLTTATINDGKSTTTSTTTPASVVVKKTKKKNKCNFKNCASAPLRMVGTCNHCQGKFCAKHRLLEDHLCIGLQVCKDSAHDQNALKLQSESTIVSRV</sequence>
<dbReference type="SUPFAM" id="SSF54236">
    <property type="entry name" value="Ubiquitin-like"/>
    <property type="match status" value="1"/>
</dbReference>
<keyword evidence="8" id="KW-1185">Reference proteome</keyword>
<evidence type="ECO:0000256" key="4">
    <source>
        <dbReference type="PROSITE-ProRule" id="PRU00449"/>
    </source>
</evidence>
<proteinExistence type="predicted"/>
<dbReference type="STRING" id="379508.A5DTP2"/>
<dbReference type="GeneID" id="5235833"/>
<accession>A5DTP2</accession>
<dbReference type="InterPro" id="IPR000058">
    <property type="entry name" value="Znf_AN1"/>
</dbReference>